<feature type="domain" description="BTB" evidence="2">
    <location>
        <begin position="39"/>
        <end position="157"/>
    </location>
</feature>
<dbReference type="Proteomes" id="UP000053477">
    <property type="component" value="Unassembled WGS sequence"/>
</dbReference>
<dbReference type="AlphaFoldDB" id="A0A0H2R799"/>
<evidence type="ECO:0000259" key="2">
    <source>
        <dbReference type="SMART" id="SM00225"/>
    </source>
</evidence>
<proteinExistence type="predicted"/>
<gene>
    <name evidence="3" type="ORF">SCHPADRAFT_1001431</name>
</gene>
<dbReference type="OrthoDB" id="3027208at2759"/>
<sequence>MSPPPKRARTSSSTEDEAAAEAEDHPKLKQHETLWFEDGNIVLATDVHLYCVHRGVLARNSTVFKDMLELPNVGNAWNNEMESAVVEDSWEGKPKVRMVGDNDEDVYLLLMVLYDVGFYSDHKPTTLPTILSLLRMSTKYDFSRIRSEVTSHLERAYPRELDAMGERNFEDLFLNYDDLSSDYDLQLLVVAEQCNLKSILPVLYLDCVTSPMDTILQASRDLRLKNHQIEKLLRGHERMVRYAHEYGIIQFAPQQYCTMSCTKARGELLQNYVIVPQEYPVQALLEEEVPNDDDDARLRKAICKTCAKTISASLKEFRLQVWNSIPDLFDLGTWEDVRRD</sequence>
<dbReference type="InterPro" id="IPR000210">
    <property type="entry name" value="BTB/POZ_dom"/>
</dbReference>
<feature type="region of interest" description="Disordered" evidence="1">
    <location>
        <begin position="1"/>
        <end position="26"/>
    </location>
</feature>
<keyword evidence="4" id="KW-1185">Reference proteome</keyword>
<accession>A0A0H2R799</accession>
<organism evidence="3 4">
    <name type="scientific">Schizopora paradoxa</name>
    <dbReference type="NCBI Taxonomy" id="27342"/>
    <lineage>
        <taxon>Eukaryota</taxon>
        <taxon>Fungi</taxon>
        <taxon>Dikarya</taxon>
        <taxon>Basidiomycota</taxon>
        <taxon>Agaricomycotina</taxon>
        <taxon>Agaricomycetes</taxon>
        <taxon>Hymenochaetales</taxon>
        <taxon>Schizoporaceae</taxon>
        <taxon>Schizopora</taxon>
    </lineage>
</organism>
<evidence type="ECO:0000256" key="1">
    <source>
        <dbReference type="SAM" id="MobiDB-lite"/>
    </source>
</evidence>
<name>A0A0H2R799_9AGAM</name>
<protein>
    <recommendedName>
        <fullName evidence="2">BTB domain-containing protein</fullName>
    </recommendedName>
</protein>
<reference evidence="3 4" key="1">
    <citation type="submission" date="2015-04" db="EMBL/GenBank/DDBJ databases">
        <title>Complete genome sequence of Schizopora paradoxa KUC8140, a cosmopolitan wood degrader in East Asia.</title>
        <authorList>
            <consortium name="DOE Joint Genome Institute"/>
            <person name="Min B."/>
            <person name="Park H."/>
            <person name="Jang Y."/>
            <person name="Kim J.-J."/>
            <person name="Kim K.H."/>
            <person name="Pangilinan J."/>
            <person name="Lipzen A."/>
            <person name="Riley R."/>
            <person name="Grigoriev I.V."/>
            <person name="Spatafora J.W."/>
            <person name="Choi I.-G."/>
        </authorList>
    </citation>
    <scope>NUCLEOTIDE SEQUENCE [LARGE SCALE GENOMIC DNA]</scope>
    <source>
        <strain evidence="3 4">KUC8140</strain>
    </source>
</reference>
<dbReference type="Gene3D" id="3.30.710.10">
    <property type="entry name" value="Potassium Channel Kv1.1, Chain A"/>
    <property type="match status" value="1"/>
</dbReference>
<evidence type="ECO:0000313" key="4">
    <source>
        <dbReference type="Proteomes" id="UP000053477"/>
    </source>
</evidence>
<dbReference type="InterPro" id="IPR011333">
    <property type="entry name" value="SKP1/BTB/POZ_sf"/>
</dbReference>
<evidence type="ECO:0000313" key="3">
    <source>
        <dbReference type="EMBL" id="KLO07724.1"/>
    </source>
</evidence>
<dbReference type="SMART" id="SM00225">
    <property type="entry name" value="BTB"/>
    <property type="match status" value="1"/>
</dbReference>
<dbReference type="InParanoid" id="A0A0H2R799"/>
<dbReference type="EMBL" id="KQ086123">
    <property type="protein sequence ID" value="KLO07724.1"/>
    <property type="molecule type" value="Genomic_DNA"/>
</dbReference>